<dbReference type="PROSITE" id="PS51186">
    <property type="entry name" value="GNAT"/>
    <property type="match status" value="1"/>
</dbReference>
<dbReference type="Gene3D" id="3.40.630.30">
    <property type="match status" value="1"/>
</dbReference>
<dbReference type="PANTHER" id="PTHR43072">
    <property type="entry name" value="N-ACETYLTRANSFERASE"/>
    <property type="match status" value="1"/>
</dbReference>
<name>A0A1G5QDP5_9RHOB</name>
<keyword evidence="2" id="KW-0808">Transferase</keyword>
<dbReference type="GO" id="GO:0016747">
    <property type="term" value="F:acyltransferase activity, transferring groups other than amino-acyl groups"/>
    <property type="evidence" value="ECO:0007669"/>
    <property type="project" value="InterPro"/>
</dbReference>
<dbReference type="Proteomes" id="UP000198767">
    <property type="component" value="Unassembled WGS sequence"/>
</dbReference>
<reference evidence="2 3" key="1">
    <citation type="submission" date="2016-10" db="EMBL/GenBank/DDBJ databases">
        <authorList>
            <person name="de Groot N.N."/>
        </authorList>
    </citation>
    <scope>NUCLEOTIDE SEQUENCE [LARGE SCALE GENOMIC DNA]</scope>
    <source>
        <strain evidence="2 3">U95</strain>
    </source>
</reference>
<protein>
    <submittedName>
        <fullName evidence="2">Acetyltransferase (GNAT) family protein</fullName>
    </submittedName>
</protein>
<evidence type="ECO:0000313" key="2">
    <source>
        <dbReference type="EMBL" id="SCZ59934.1"/>
    </source>
</evidence>
<dbReference type="Pfam" id="PF00583">
    <property type="entry name" value="Acetyltransf_1"/>
    <property type="match status" value="1"/>
</dbReference>
<accession>A0A1G5QDP5</accession>
<proteinExistence type="predicted"/>
<sequence>MEEFTYGTVSSDHASDWRDLRLEGARDFPLGFLVTLEEMAAADTDRCGEILKRGSIRGVFNYRKLIGFCGFRPQLLKQTRHRGEIGPFFVSQKYHGGGAAKTMMSGLIDEAKANKLEQLELFVDTENLRAIAFYERYGFERIATHRDVVRIDGISRNDYLYTLRI</sequence>
<dbReference type="OrthoDB" id="9788300at2"/>
<dbReference type="SUPFAM" id="SSF55729">
    <property type="entry name" value="Acyl-CoA N-acyltransferases (Nat)"/>
    <property type="match status" value="1"/>
</dbReference>
<organism evidence="2 3">
    <name type="scientific">Epibacterium ulvae</name>
    <dbReference type="NCBI Taxonomy" id="1156985"/>
    <lineage>
        <taxon>Bacteria</taxon>
        <taxon>Pseudomonadati</taxon>
        <taxon>Pseudomonadota</taxon>
        <taxon>Alphaproteobacteria</taxon>
        <taxon>Rhodobacterales</taxon>
        <taxon>Roseobacteraceae</taxon>
        <taxon>Epibacterium</taxon>
    </lineage>
</organism>
<keyword evidence="3" id="KW-1185">Reference proteome</keyword>
<evidence type="ECO:0000259" key="1">
    <source>
        <dbReference type="PROSITE" id="PS51186"/>
    </source>
</evidence>
<feature type="domain" description="N-acetyltransferase" evidence="1">
    <location>
        <begin position="18"/>
        <end position="165"/>
    </location>
</feature>
<dbReference type="CDD" id="cd04301">
    <property type="entry name" value="NAT_SF"/>
    <property type="match status" value="1"/>
</dbReference>
<dbReference type="AlphaFoldDB" id="A0A1G5QDP5"/>
<dbReference type="STRING" id="1156985.SAMN04488118_1049"/>
<dbReference type="InterPro" id="IPR000182">
    <property type="entry name" value="GNAT_dom"/>
</dbReference>
<dbReference type="EMBL" id="FMWG01000004">
    <property type="protein sequence ID" value="SCZ59934.1"/>
    <property type="molecule type" value="Genomic_DNA"/>
</dbReference>
<evidence type="ECO:0000313" key="3">
    <source>
        <dbReference type="Proteomes" id="UP000198767"/>
    </source>
</evidence>
<dbReference type="InterPro" id="IPR016181">
    <property type="entry name" value="Acyl_CoA_acyltransferase"/>
</dbReference>
<gene>
    <name evidence="2" type="ORF">SAMN04488118_1049</name>
</gene>
<dbReference type="RefSeq" id="WP_090217670.1">
    <property type="nucleotide sequence ID" value="NZ_FMWG01000004.1"/>
</dbReference>